<evidence type="ECO:0000313" key="3">
    <source>
        <dbReference type="Proteomes" id="UP000054596"/>
    </source>
</evidence>
<keyword evidence="3" id="KW-1185">Reference proteome</keyword>
<dbReference type="Proteomes" id="UP000054596">
    <property type="component" value="Unassembled WGS sequence"/>
</dbReference>
<protein>
    <submittedName>
        <fullName evidence="2">Uncharacterized protein</fullName>
    </submittedName>
</protein>
<evidence type="ECO:0000313" key="2">
    <source>
        <dbReference type="EMBL" id="SAK63385.1"/>
    </source>
</evidence>
<proteinExistence type="predicted"/>
<accession>A0A158B008</accession>
<keyword evidence="1" id="KW-1133">Transmembrane helix</keyword>
<feature type="transmembrane region" description="Helical" evidence="1">
    <location>
        <begin position="144"/>
        <end position="162"/>
    </location>
</feature>
<dbReference type="AlphaFoldDB" id="A0A158B008"/>
<keyword evidence="1" id="KW-0472">Membrane</keyword>
<reference evidence="2" key="1">
    <citation type="submission" date="2016-01" db="EMBL/GenBank/DDBJ databases">
        <authorList>
            <person name="Peeters C."/>
        </authorList>
    </citation>
    <scope>NUCLEOTIDE SEQUENCE [LARGE SCALE GENOMIC DNA]</scope>
    <source>
        <strain evidence="2">LMG 29325</strain>
    </source>
</reference>
<dbReference type="EMBL" id="FCOJ02000021">
    <property type="protein sequence ID" value="SAK63385.1"/>
    <property type="molecule type" value="Genomic_DNA"/>
</dbReference>
<gene>
    <name evidence="2" type="ORF">AWB82_03303</name>
</gene>
<keyword evidence="1" id="KW-0812">Transmembrane</keyword>
<sequence length="163" mass="17959">MQNCSNLSEEQEKTFRTQAWSYFALHAGQRMQTFQFYVTLITALVGGAIVLAKGDFGKGGLEGVGSVIALMSYVFWKLDCRIRLLIKNAEGALKFLDRSHELPSIDSAPHPLDLFARDDALRGRRIGLLGFVAGDLSYSNCFNLVYAIFGCGGVLFVGVVHFN</sequence>
<organism evidence="2 3">
    <name type="scientific">Caballeronia glebae</name>
    <dbReference type="NCBI Taxonomy" id="1777143"/>
    <lineage>
        <taxon>Bacteria</taxon>
        <taxon>Pseudomonadati</taxon>
        <taxon>Pseudomonadota</taxon>
        <taxon>Betaproteobacteria</taxon>
        <taxon>Burkholderiales</taxon>
        <taxon>Burkholderiaceae</taxon>
        <taxon>Caballeronia</taxon>
    </lineage>
</organism>
<name>A0A158B008_9BURK</name>
<evidence type="ECO:0000256" key="1">
    <source>
        <dbReference type="SAM" id="Phobius"/>
    </source>
</evidence>
<comment type="caution">
    <text evidence="2">The sequence shown here is derived from an EMBL/GenBank/DDBJ whole genome shotgun (WGS) entry which is preliminary data.</text>
</comment>
<feature type="transmembrane region" description="Helical" evidence="1">
    <location>
        <begin position="59"/>
        <end position="76"/>
    </location>
</feature>
<feature type="transmembrane region" description="Helical" evidence="1">
    <location>
        <begin position="34"/>
        <end position="52"/>
    </location>
</feature>